<comment type="caution">
    <text evidence="2">The sequence shown here is derived from an EMBL/GenBank/DDBJ whole genome shotgun (WGS) entry which is preliminary data.</text>
</comment>
<evidence type="ECO:0000313" key="2">
    <source>
        <dbReference type="EMBL" id="MPC66981.1"/>
    </source>
</evidence>
<gene>
    <name evidence="2" type="ORF">E2C01_061140</name>
</gene>
<feature type="compositionally biased region" description="Low complexity" evidence="1">
    <location>
        <begin position="67"/>
        <end position="96"/>
    </location>
</feature>
<organism evidence="2 3">
    <name type="scientific">Portunus trituberculatus</name>
    <name type="common">Swimming crab</name>
    <name type="synonym">Neptunus trituberculatus</name>
    <dbReference type="NCBI Taxonomy" id="210409"/>
    <lineage>
        <taxon>Eukaryota</taxon>
        <taxon>Metazoa</taxon>
        <taxon>Ecdysozoa</taxon>
        <taxon>Arthropoda</taxon>
        <taxon>Crustacea</taxon>
        <taxon>Multicrustacea</taxon>
        <taxon>Malacostraca</taxon>
        <taxon>Eumalacostraca</taxon>
        <taxon>Eucarida</taxon>
        <taxon>Decapoda</taxon>
        <taxon>Pleocyemata</taxon>
        <taxon>Brachyura</taxon>
        <taxon>Eubrachyura</taxon>
        <taxon>Portunoidea</taxon>
        <taxon>Portunidae</taxon>
        <taxon>Portuninae</taxon>
        <taxon>Portunus</taxon>
    </lineage>
</organism>
<proteinExistence type="predicted"/>
<feature type="compositionally biased region" description="Low complexity" evidence="1">
    <location>
        <begin position="121"/>
        <end position="136"/>
    </location>
</feature>
<sequence>MRRGPQSPVQGATSPGLGSAPQEDAPTWSSLRAKILSFTKGRGKTHGVTRTPSEKRPPPLRSPGPRSPTSRGPRSPTSRSPTSRSPTRSPTAKTPPVKSPTQRFAPPGLLTRVPLTRPMPREAAPAPPEASEGMAGRRALMRRCLKKAFSLNLEVGEGGEAAGSGGGGGGGRKVQLKLKGGPGEQVVELTHLDEDEAEGAAGRKWSFQGGSVPGSPVEVEAPKRHHSFSSAGSEKEAGQAGIVVSSTELAGLLGPRRHLSPPGAPSPPPTPPSAGVPRRGRSQSIAACWDNNQQGGTGAGAGGPQAPITIRRTDCDYESAPRSAPLEAPREEEGEEEEEGRGGLPWEASRGCGLDASLLGSAIEHFLKTTRSEEQEGLVPTAAPAAGLQVK</sequence>
<feature type="compositionally biased region" description="Acidic residues" evidence="1">
    <location>
        <begin position="330"/>
        <end position="339"/>
    </location>
</feature>
<keyword evidence="3" id="KW-1185">Reference proteome</keyword>
<feature type="compositionally biased region" description="Gly residues" evidence="1">
    <location>
        <begin position="157"/>
        <end position="172"/>
    </location>
</feature>
<protein>
    <submittedName>
        <fullName evidence="2">Uncharacterized protein</fullName>
    </submittedName>
</protein>
<reference evidence="2 3" key="1">
    <citation type="submission" date="2019-05" db="EMBL/GenBank/DDBJ databases">
        <title>Another draft genome of Portunus trituberculatus and its Hox gene families provides insights of decapod evolution.</title>
        <authorList>
            <person name="Jeong J.-H."/>
            <person name="Song I."/>
            <person name="Kim S."/>
            <person name="Choi T."/>
            <person name="Kim D."/>
            <person name="Ryu S."/>
            <person name="Kim W."/>
        </authorList>
    </citation>
    <scope>NUCLEOTIDE SEQUENCE [LARGE SCALE GENOMIC DNA]</scope>
    <source>
        <tissue evidence="2">Muscle</tissue>
    </source>
</reference>
<accession>A0A5B7H328</accession>
<feature type="region of interest" description="Disordered" evidence="1">
    <location>
        <begin position="371"/>
        <end position="391"/>
    </location>
</feature>
<feature type="region of interest" description="Disordered" evidence="1">
    <location>
        <begin position="192"/>
        <end position="348"/>
    </location>
</feature>
<dbReference type="AlphaFoldDB" id="A0A5B7H328"/>
<name>A0A5B7H328_PORTR</name>
<dbReference type="Proteomes" id="UP000324222">
    <property type="component" value="Unassembled WGS sequence"/>
</dbReference>
<evidence type="ECO:0000256" key="1">
    <source>
        <dbReference type="SAM" id="MobiDB-lite"/>
    </source>
</evidence>
<dbReference type="EMBL" id="VSRR010025593">
    <property type="protein sequence ID" value="MPC66981.1"/>
    <property type="molecule type" value="Genomic_DNA"/>
</dbReference>
<dbReference type="OrthoDB" id="6376243at2759"/>
<feature type="region of interest" description="Disordered" evidence="1">
    <location>
        <begin position="1"/>
        <end position="137"/>
    </location>
</feature>
<feature type="region of interest" description="Disordered" evidence="1">
    <location>
        <begin position="157"/>
        <end position="177"/>
    </location>
</feature>
<evidence type="ECO:0000313" key="3">
    <source>
        <dbReference type="Proteomes" id="UP000324222"/>
    </source>
</evidence>
<feature type="compositionally biased region" description="Pro residues" evidence="1">
    <location>
        <begin position="262"/>
        <end position="274"/>
    </location>
</feature>